<dbReference type="Pfam" id="PF00953">
    <property type="entry name" value="Glycos_transf_4"/>
    <property type="match status" value="1"/>
</dbReference>
<evidence type="ECO:0000256" key="9">
    <source>
        <dbReference type="ARBA" id="ARBA00023136"/>
    </source>
</evidence>
<evidence type="ECO:0000313" key="16">
    <source>
        <dbReference type="Proteomes" id="UP000026922"/>
    </source>
</evidence>
<dbReference type="AlphaFoldDB" id="A0A061JG50"/>
<reference evidence="15 16" key="1">
    <citation type="journal article" date="2013" name="Genome Announc.">
        <title>Draft Genome Sequence of Holospora undulata Strain HU1, a Micronucleus-Specific Symbiont of the Ciliate Paramecium caudatum.</title>
        <authorList>
            <person name="Dohra H."/>
            <person name="Suzuki H."/>
            <person name="Suzuki T."/>
            <person name="Tanaka K."/>
            <person name="Fujishima M."/>
        </authorList>
    </citation>
    <scope>NUCLEOTIDE SEQUENCE [LARGE SCALE GENOMIC DNA]</scope>
    <source>
        <strain evidence="15 16">HU1</strain>
    </source>
</reference>
<feature type="binding site" evidence="14">
    <location>
        <position position="274"/>
    </location>
    <ligand>
        <name>Mg(2+)</name>
        <dbReference type="ChEBI" id="CHEBI:18420"/>
    </ligand>
</feature>
<dbReference type="InterPro" id="IPR018480">
    <property type="entry name" value="PNAcMuramoyl-5peptid_Trfase_CS"/>
</dbReference>
<feature type="transmembrane region" description="Helical" evidence="12">
    <location>
        <begin position="345"/>
        <end position="364"/>
    </location>
</feature>
<comment type="subcellular location">
    <subcellularLocation>
        <location evidence="12">Cell membrane</location>
        <topology evidence="12">Multi-pass membrane protein</topology>
    </subcellularLocation>
    <subcellularLocation>
        <location evidence="1">Membrane</location>
        <topology evidence="1">Multi-pass membrane protein</topology>
    </subcellularLocation>
</comment>
<evidence type="ECO:0000256" key="1">
    <source>
        <dbReference type="ARBA" id="ARBA00004141"/>
    </source>
</evidence>
<feature type="transmembrane region" description="Helical" evidence="12">
    <location>
        <begin position="98"/>
        <end position="115"/>
    </location>
</feature>
<evidence type="ECO:0000256" key="10">
    <source>
        <dbReference type="ARBA" id="ARBA00023306"/>
    </source>
</evidence>
<dbReference type="RefSeq" id="WP_024161429.1">
    <property type="nucleotide sequence ID" value="NZ_ARPM03000135.1"/>
</dbReference>
<dbReference type="GO" id="GO:0005886">
    <property type="term" value="C:plasma membrane"/>
    <property type="evidence" value="ECO:0007669"/>
    <property type="project" value="UniProtKB-SubCell"/>
</dbReference>
<evidence type="ECO:0000256" key="2">
    <source>
        <dbReference type="ARBA" id="ARBA00005583"/>
    </source>
</evidence>
<dbReference type="PROSITE" id="PS01348">
    <property type="entry name" value="MRAY_2"/>
    <property type="match status" value="1"/>
</dbReference>
<keyword evidence="5 12" id="KW-0812">Transmembrane</keyword>
<dbReference type="InterPro" id="IPR000715">
    <property type="entry name" value="Glycosyl_transferase_4"/>
</dbReference>
<dbReference type="PANTHER" id="PTHR22926">
    <property type="entry name" value="PHOSPHO-N-ACETYLMURAMOYL-PENTAPEPTIDE-TRANSFERASE"/>
    <property type="match status" value="1"/>
</dbReference>
<feature type="binding site" evidence="14">
    <location>
        <position position="199"/>
    </location>
    <ligand>
        <name>Mg(2+)</name>
        <dbReference type="ChEBI" id="CHEBI:18420"/>
    </ligand>
</feature>
<dbReference type="InterPro" id="IPR003524">
    <property type="entry name" value="PNAcMuramoyl-5peptid_Trfase"/>
</dbReference>
<keyword evidence="11 12" id="KW-0961">Cell wall biogenesis/degradation</keyword>
<keyword evidence="12" id="KW-1003">Cell membrane</keyword>
<dbReference type="GO" id="GO:0051992">
    <property type="term" value="F:UDP-N-acetylmuramoyl-L-alanyl-D-glutamyl-meso-2,6-diaminopimelyl-D-alanyl-D-alanine:undecaprenyl-phosphate transferase activity"/>
    <property type="evidence" value="ECO:0007669"/>
    <property type="project" value="RHEA"/>
</dbReference>
<feature type="transmembrane region" description="Helical" evidence="12">
    <location>
        <begin position="175"/>
        <end position="194"/>
    </location>
</feature>
<evidence type="ECO:0000256" key="8">
    <source>
        <dbReference type="ARBA" id="ARBA00022989"/>
    </source>
</evidence>
<comment type="function">
    <text evidence="12">Catalyzes the initial step of the lipid cycle reactions in the biosynthesis of the cell wall peptidoglycan: transfers peptidoglycan precursor phospho-MurNAc-pentapeptide from UDP-MurNAc-pentapeptide onto the lipid carrier undecaprenyl phosphate, yielding undecaprenyl-pyrophosphoryl-MurNAc-pentapeptide, known as lipid I.</text>
</comment>
<sequence>MLFYLSHMTYYASFFNLFRYLTFRSIGALMSSFFIVFLVGKPFIRWMKNMQKGGQPIRLDGPETHLLYKKNTPTMGGGMLLLGFLGSIILWCDWSSPYVWLCAFTFLSLSFLGFLDDILKIVYQNSAGLSGKKKIIFQVIIGIFGALGASWALCRLNCTTDTVLTGVYLPFLKNFVINLGWLYPFWAALVVTGASNAVNLTDGLDGLAIGPVMVTCVVLGIFCYVSGHSIFSSYLKIPHVPMTGELSVCCAALLGSGLGFLWYNAPPAMIIMGDMGALALGGTLAAIALFIKQELLLGIVGGVFVVETFSVVIQVIYFKRTKRRIFLMAPLHHHFEKRGWSESTIVMRFWIISCLLGIASLMALKIR</sequence>
<comment type="similarity">
    <text evidence="2 12">Belongs to the glycosyltransferase 4 family. MraY subfamily.</text>
</comment>
<evidence type="ECO:0000256" key="7">
    <source>
        <dbReference type="ARBA" id="ARBA00022984"/>
    </source>
</evidence>
<dbReference type="GO" id="GO:0009252">
    <property type="term" value="P:peptidoglycan biosynthetic process"/>
    <property type="evidence" value="ECO:0007669"/>
    <property type="project" value="UniProtKB-UniRule"/>
</dbReference>
<keyword evidence="6 12" id="KW-0133">Cell shape</keyword>
<keyword evidence="7 12" id="KW-0573">Peptidoglycan synthesis</keyword>
<dbReference type="GO" id="GO:0051301">
    <property type="term" value="P:cell division"/>
    <property type="evidence" value="ECO:0007669"/>
    <property type="project" value="UniProtKB-KW"/>
</dbReference>
<evidence type="ECO:0000256" key="6">
    <source>
        <dbReference type="ARBA" id="ARBA00022960"/>
    </source>
</evidence>
<comment type="cofactor">
    <cofactor evidence="12 14">
        <name>Mg(2+)</name>
        <dbReference type="ChEBI" id="CHEBI:18420"/>
    </cofactor>
</comment>
<proteinExistence type="inferred from homology"/>
<dbReference type="Proteomes" id="UP000026922">
    <property type="component" value="Unassembled WGS sequence"/>
</dbReference>
<keyword evidence="10 12" id="KW-0131">Cell cycle</keyword>
<evidence type="ECO:0000256" key="12">
    <source>
        <dbReference type="HAMAP-Rule" id="MF_00038"/>
    </source>
</evidence>
<keyword evidence="8 12" id="KW-1133">Transmembrane helix</keyword>
<feature type="transmembrane region" description="Helical" evidence="12">
    <location>
        <begin position="246"/>
        <end position="263"/>
    </location>
</feature>
<evidence type="ECO:0000256" key="3">
    <source>
        <dbReference type="ARBA" id="ARBA00022618"/>
    </source>
</evidence>
<feature type="transmembrane region" description="Helical" evidence="12">
    <location>
        <begin position="295"/>
        <end position="318"/>
    </location>
</feature>
<dbReference type="EC" id="2.7.8.13" evidence="12 13"/>
<feature type="transmembrane region" description="Helical" evidence="12">
    <location>
        <begin position="206"/>
        <end position="225"/>
    </location>
</feature>
<keyword evidence="16" id="KW-1185">Reference proteome</keyword>
<comment type="pathway">
    <text evidence="12">Cell wall biogenesis; peptidoglycan biosynthesis.</text>
</comment>
<dbReference type="GO" id="GO:0071555">
    <property type="term" value="P:cell wall organization"/>
    <property type="evidence" value="ECO:0007669"/>
    <property type="project" value="UniProtKB-KW"/>
</dbReference>
<keyword evidence="4 12" id="KW-0808">Transferase</keyword>
<accession>A0A061JG50</accession>
<gene>
    <name evidence="12" type="primary">mraY</name>
    <name evidence="15" type="ORF">K737_300686</name>
</gene>
<dbReference type="GO" id="GO:0008963">
    <property type="term" value="F:phospho-N-acetylmuramoyl-pentapeptide-transferase activity"/>
    <property type="evidence" value="ECO:0007669"/>
    <property type="project" value="UniProtKB-UniRule"/>
</dbReference>
<dbReference type="PANTHER" id="PTHR22926:SF5">
    <property type="entry name" value="PHOSPHO-N-ACETYLMURAMOYL-PENTAPEPTIDE-TRANSFERASE HOMOLOG"/>
    <property type="match status" value="1"/>
</dbReference>
<keyword evidence="9 12" id="KW-0472">Membrane</keyword>
<feature type="transmembrane region" description="Helical" evidence="12">
    <location>
        <begin position="74"/>
        <end position="91"/>
    </location>
</feature>
<evidence type="ECO:0000256" key="4">
    <source>
        <dbReference type="ARBA" id="ARBA00022679"/>
    </source>
</evidence>
<name>A0A061JG50_9PROT</name>
<feature type="transmembrane region" description="Helical" evidence="12">
    <location>
        <begin position="135"/>
        <end position="154"/>
    </location>
</feature>
<keyword evidence="12 14" id="KW-0460">Magnesium</keyword>
<dbReference type="NCBIfam" id="TIGR00445">
    <property type="entry name" value="mraY"/>
    <property type="match status" value="1"/>
</dbReference>
<keyword evidence="3 12" id="KW-0132">Cell division</keyword>
<dbReference type="EMBL" id="ARPM03000135">
    <property type="protein sequence ID" value="ETZ04891.1"/>
    <property type="molecule type" value="Genomic_DNA"/>
</dbReference>
<evidence type="ECO:0000256" key="11">
    <source>
        <dbReference type="ARBA" id="ARBA00023316"/>
    </source>
</evidence>
<dbReference type="UniPathway" id="UPA00219"/>
<organism evidence="15 16">
    <name type="scientific">Holospora undulata HU1</name>
    <dbReference type="NCBI Taxonomy" id="1321371"/>
    <lineage>
        <taxon>Bacteria</taxon>
        <taxon>Pseudomonadati</taxon>
        <taxon>Pseudomonadota</taxon>
        <taxon>Alphaproteobacteria</taxon>
        <taxon>Holosporales</taxon>
        <taxon>Holosporaceae</taxon>
        <taxon>Holospora</taxon>
    </lineage>
</organism>
<dbReference type="GO" id="GO:0008360">
    <property type="term" value="P:regulation of cell shape"/>
    <property type="evidence" value="ECO:0007669"/>
    <property type="project" value="UniProtKB-KW"/>
</dbReference>
<comment type="caution">
    <text evidence="15">The sequence shown here is derived from an EMBL/GenBank/DDBJ whole genome shotgun (WGS) entry which is preliminary data.</text>
</comment>
<evidence type="ECO:0000256" key="5">
    <source>
        <dbReference type="ARBA" id="ARBA00022692"/>
    </source>
</evidence>
<evidence type="ECO:0000256" key="14">
    <source>
        <dbReference type="PIRSR" id="PIRSR600715-1"/>
    </source>
</evidence>
<dbReference type="CDD" id="cd06852">
    <property type="entry name" value="GT_MraY"/>
    <property type="match status" value="1"/>
</dbReference>
<evidence type="ECO:0000256" key="13">
    <source>
        <dbReference type="NCBIfam" id="TIGR00445"/>
    </source>
</evidence>
<protein>
    <recommendedName>
        <fullName evidence="12 13">Phospho-N-acetylmuramoyl-pentapeptide-transferase</fullName>
        <ecNumber evidence="12 13">2.7.8.13</ecNumber>
    </recommendedName>
    <alternativeName>
        <fullName evidence="12">UDP-MurNAc-pentapeptide phosphotransferase</fullName>
    </alternativeName>
</protein>
<comment type="catalytic activity">
    <reaction evidence="12">
        <text>UDP-N-acetyl-alpha-D-muramoyl-L-alanyl-gamma-D-glutamyl-meso-2,6-diaminopimeloyl-D-alanyl-D-alanine + di-trans,octa-cis-undecaprenyl phosphate = di-trans,octa-cis-undecaprenyl diphospho-N-acetyl-alpha-D-muramoyl-L-alanyl-D-glutamyl-meso-2,6-diaminopimeloyl-D-alanyl-D-alanine + UMP</text>
        <dbReference type="Rhea" id="RHEA:28386"/>
        <dbReference type="ChEBI" id="CHEBI:57865"/>
        <dbReference type="ChEBI" id="CHEBI:60392"/>
        <dbReference type="ChEBI" id="CHEBI:61386"/>
        <dbReference type="ChEBI" id="CHEBI:61387"/>
        <dbReference type="EC" id="2.7.8.13"/>
    </reaction>
</comment>
<dbReference type="GO" id="GO:0046872">
    <property type="term" value="F:metal ion binding"/>
    <property type="evidence" value="ECO:0007669"/>
    <property type="project" value="UniProtKB-KW"/>
</dbReference>
<dbReference type="HAMAP" id="MF_00038">
    <property type="entry name" value="MraY"/>
    <property type="match status" value="1"/>
</dbReference>
<feature type="transmembrane region" description="Helical" evidence="12">
    <location>
        <begin position="21"/>
        <end position="40"/>
    </location>
</feature>
<evidence type="ECO:0000313" key="15">
    <source>
        <dbReference type="EMBL" id="ETZ04891.1"/>
    </source>
</evidence>
<keyword evidence="12 14" id="KW-0479">Metal-binding</keyword>
<feature type="transmembrane region" description="Helical" evidence="12">
    <location>
        <begin position="269"/>
        <end position="290"/>
    </location>
</feature>